<sequence>MCTPIVSKLYTEQLLTCPYNRSHRILRFRMPLHLVKCGRQYEKENPHHDMKNCIYNFNHVVPEKKLNYHMAEKCEDRIKGDRVNYQNHEDASQIRVSDIPDIECDEYWNLPTYQMETNPEPAANSFFIPVGEIPQVECDDDWK</sequence>
<evidence type="ECO:0000256" key="3">
    <source>
        <dbReference type="ARBA" id="ARBA00022833"/>
    </source>
</evidence>
<evidence type="ECO:0000259" key="4">
    <source>
        <dbReference type="PROSITE" id="PS51800"/>
    </source>
</evidence>
<dbReference type="InterPro" id="IPR036236">
    <property type="entry name" value="Znf_C2H2_sf"/>
</dbReference>
<feature type="domain" description="CHHC U11-48K-type" evidence="4">
    <location>
        <begin position="14"/>
        <end position="41"/>
    </location>
</feature>
<dbReference type="PANTHER" id="PTHR21402">
    <property type="entry name" value="GAMETOCYTE SPECIFIC FACTOR 1-RELATED"/>
    <property type="match status" value="1"/>
</dbReference>
<keyword evidence="3" id="KW-0862">Zinc</keyword>
<evidence type="ECO:0000313" key="5">
    <source>
        <dbReference type="EMBL" id="CAH0393273.1"/>
    </source>
</evidence>
<gene>
    <name evidence="5" type="ORF">BEMITA_LOCUS11695</name>
</gene>
<accession>A0A9P0AF99</accession>
<organism evidence="5 6">
    <name type="scientific">Bemisia tabaci</name>
    <name type="common">Sweetpotato whitefly</name>
    <name type="synonym">Aleurodes tabaci</name>
    <dbReference type="NCBI Taxonomy" id="7038"/>
    <lineage>
        <taxon>Eukaryota</taxon>
        <taxon>Metazoa</taxon>
        <taxon>Ecdysozoa</taxon>
        <taxon>Arthropoda</taxon>
        <taxon>Hexapoda</taxon>
        <taxon>Insecta</taxon>
        <taxon>Pterygota</taxon>
        <taxon>Neoptera</taxon>
        <taxon>Paraneoptera</taxon>
        <taxon>Hemiptera</taxon>
        <taxon>Sternorrhyncha</taxon>
        <taxon>Aleyrodoidea</taxon>
        <taxon>Aleyrodidae</taxon>
        <taxon>Aleyrodinae</taxon>
        <taxon>Bemisia</taxon>
    </lineage>
</organism>
<protein>
    <recommendedName>
        <fullName evidence="4">CHHC U11-48K-type domain-containing protein</fullName>
    </recommendedName>
</protein>
<evidence type="ECO:0000256" key="2">
    <source>
        <dbReference type="ARBA" id="ARBA00022771"/>
    </source>
</evidence>
<keyword evidence="1" id="KW-0479">Metal-binding</keyword>
<dbReference type="InterPro" id="IPR022776">
    <property type="entry name" value="TRM13/UPF0224_CHHC_Znf_dom"/>
</dbReference>
<name>A0A9P0AF99_BEMTA</name>
<dbReference type="SUPFAM" id="SSF57667">
    <property type="entry name" value="beta-beta-alpha zinc fingers"/>
    <property type="match status" value="1"/>
</dbReference>
<dbReference type="PROSITE" id="PS51800">
    <property type="entry name" value="ZF_CHHC_U11_48K"/>
    <property type="match status" value="1"/>
</dbReference>
<dbReference type="PANTHER" id="PTHR21402:SF5">
    <property type="entry name" value="GAMETOCYTE SPECIFIC FACTOR 1"/>
    <property type="match status" value="1"/>
</dbReference>
<dbReference type="AlphaFoldDB" id="A0A9P0AF99"/>
<evidence type="ECO:0000313" key="6">
    <source>
        <dbReference type="Proteomes" id="UP001152759"/>
    </source>
</evidence>
<dbReference type="GO" id="GO:0008270">
    <property type="term" value="F:zinc ion binding"/>
    <property type="evidence" value="ECO:0007669"/>
    <property type="project" value="UniProtKB-KW"/>
</dbReference>
<dbReference type="Pfam" id="PF05253">
    <property type="entry name" value="zf-U11-48K"/>
    <property type="match status" value="1"/>
</dbReference>
<dbReference type="InterPro" id="IPR051591">
    <property type="entry name" value="UPF0224_FAM112_RNA_Proc"/>
</dbReference>
<proteinExistence type="predicted"/>
<reference evidence="5" key="1">
    <citation type="submission" date="2021-12" db="EMBL/GenBank/DDBJ databases">
        <authorList>
            <person name="King R."/>
        </authorList>
    </citation>
    <scope>NUCLEOTIDE SEQUENCE</scope>
</reference>
<keyword evidence="2" id="KW-0863">Zinc-finger</keyword>
<dbReference type="Proteomes" id="UP001152759">
    <property type="component" value="Chromosome 7"/>
</dbReference>
<dbReference type="EMBL" id="OU963868">
    <property type="protein sequence ID" value="CAH0393273.1"/>
    <property type="molecule type" value="Genomic_DNA"/>
</dbReference>
<evidence type="ECO:0000256" key="1">
    <source>
        <dbReference type="ARBA" id="ARBA00022723"/>
    </source>
</evidence>
<keyword evidence="6" id="KW-1185">Reference proteome</keyword>